<keyword evidence="1" id="KW-0472">Membrane</keyword>
<keyword evidence="3" id="KW-1185">Reference proteome</keyword>
<evidence type="ECO:0000313" key="3">
    <source>
        <dbReference type="Proteomes" id="UP001304769"/>
    </source>
</evidence>
<evidence type="ECO:0000256" key="1">
    <source>
        <dbReference type="SAM" id="Phobius"/>
    </source>
</evidence>
<proteinExistence type="predicted"/>
<dbReference type="EMBL" id="JAYGGQ010000004">
    <property type="protein sequence ID" value="MEA5454481.1"/>
    <property type="molecule type" value="Genomic_DNA"/>
</dbReference>
<keyword evidence="1" id="KW-1133">Transmembrane helix</keyword>
<dbReference type="Proteomes" id="UP001304769">
    <property type="component" value="Unassembled WGS sequence"/>
</dbReference>
<sequence>MFLFILTTVLDLLGSLLVIAAAALAAAALAGPEWGLAASLGTAGVGIIAASWVFDRRRG</sequence>
<organism evidence="2 3">
    <name type="scientific">Sinomonas terricola</name>
    <dbReference type="NCBI Taxonomy" id="3110330"/>
    <lineage>
        <taxon>Bacteria</taxon>
        <taxon>Bacillati</taxon>
        <taxon>Actinomycetota</taxon>
        <taxon>Actinomycetes</taxon>
        <taxon>Micrococcales</taxon>
        <taxon>Micrococcaceae</taxon>
        <taxon>Sinomonas</taxon>
    </lineage>
</organism>
<evidence type="ECO:0000313" key="2">
    <source>
        <dbReference type="EMBL" id="MEA5454481.1"/>
    </source>
</evidence>
<protein>
    <recommendedName>
        <fullName evidence="4">Major facilitator superfamily (MFS) profile domain-containing protein</fullName>
    </recommendedName>
</protein>
<keyword evidence="1" id="KW-0812">Transmembrane</keyword>
<evidence type="ECO:0008006" key="4">
    <source>
        <dbReference type="Google" id="ProtNLM"/>
    </source>
</evidence>
<gene>
    <name evidence="2" type="ORF">SPF06_07085</name>
</gene>
<name>A0ABU5T4R8_9MICC</name>
<reference evidence="2 3" key="1">
    <citation type="submission" date="2023-12" db="EMBL/GenBank/DDBJ databases">
        <title>Sinomonas terricola sp. nov, isolated from litchi orchard soil in Guangdong, PR China.</title>
        <authorList>
            <person name="Jiaxin W."/>
            <person name="Yang Z."/>
            <person name="Honghui Z."/>
        </authorList>
    </citation>
    <scope>NUCLEOTIDE SEQUENCE [LARGE SCALE GENOMIC DNA]</scope>
    <source>
        <strain evidence="2 3">JGH33</strain>
    </source>
</reference>
<dbReference type="RefSeq" id="WP_323278326.1">
    <property type="nucleotide sequence ID" value="NZ_JAYGGQ010000004.1"/>
</dbReference>
<feature type="transmembrane region" description="Helical" evidence="1">
    <location>
        <begin position="35"/>
        <end position="54"/>
    </location>
</feature>
<comment type="caution">
    <text evidence="2">The sequence shown here is derived from an EMBL/GenBank/DDBJ whole genome shotgun (WGS) entry which is preliminary data.</text>
</comment>
<accession>A0ABU5T4R8</accession>